<evidence type="ECO:0000313" key="1">
    <source>
        <dbReference type="EMBL" id="KAI3824218.1"/>
    </source>
</evidence>
<reference evidence="2" key="1">
    <citation type="journal article" date="2022" name="Mol. Ecol. Resour.">
        <title>The genomes of chicory, endive, great burdock and yacon provide insights into Asteraceae palaeo-polyploidization history and plant inulin production.</title>
        <authorList>
            <person name="Fan W."/>
            <person name="Wang S."/>
            <person name="Wang H."/>
            <person name="Wang A."/>
            <person name="Jiang F."/>
            <person name="Liu H."/>
            <person name="Zhao H."/>
            <person name="Xu D."/>
            <person name="Zhang Y."/>
        </authorList>
    </citation>
    <scope>NUCLEOTIDE SEQUENCE [LARGE SCALE GENOMIC DNA]</scope>
    <source>
        <strain evidence="2">cv. Yunnan</strain>
    </source>
</reference>
<keyword evidence="2" id="KW-1185">Reference proteome</keyword>
<gene>
    <name evidence="1" type="ORF">L1987_05668</name>
</gene>
<dbReference type="Proteomes" id="UP001056120">
    <property type="component" value="Linkage Group LG02"/>
</dbReference>
<name>A0ACB9JW12_9ASTR</name>
<dbReference type="EMBL" id="CM042019">
    <property type="protein sequence ID" value="KAI3824218.1"/>
    <property type="molecule type" value="Genomic_DNA"/>
</dbReference>
<reference evidence="1 2" key="2">
    <citation type="journal article" date="2022" name="Mol. Ecol. Resour.">
        <title>The genomes of chicory, endive, great burdock and yacon provide insights into Asteraceae paleo-polyploidization history and plant inulin production.</title>
        <authorList>
            <person name="Fan W."/>
            <person name="Wang S."/>
            <person name="Wang H."/>
            <person name="Wang A."/>
            <person name="Jiang F."/>
            <person name="Liu H."/>
            <person name="Zhao H."/>
            <person name="Xu D."/>
            <person name="Zhang Y."/>
        </authorList>
    </citation>
    <scope>NUCLEOTIDE SEQUENCE [LARGE SCALE GENOMIC DNA]</scope>
    <source>
        <strain evidence="2">cv. Yunnan</strain>
        <tissue evidence="1">Leaves</tissue>
    </source>
</reference>
<sequence>MANFSIANVFIASFSLLLSLTHSFSIENPTDRCILVLLDDLALKSSHSIFFNSLQARGFELDFKLSDDPKIALQRYNQHLYDGLIMFAPTTERFGGSLDLAGILDFVDSYKDLIVVADENASDLIQSIAAECGVDFDEVAAFCRGINY</sequence>
<accession>A0ACB9JW12</accession>
<evidence type="ECO:0000313" key="2">
    <source>
        <dbReference type="Proteomes" id="UP001056120"/>
    </source>
</evidence>
<proteinExistence type="predicted"/>
<organism evidence="1 2">
    <name type="scientific">Smallanthus sonchifolius</name>
    <dbReference type="NCBI Taxonomy" id="185202"/>
    <lineage>
        <taxon>Eukaryota</taxon>
        <taxon>Viridiplantae</taxon>
        <taxon>Streptophyta</taxon>
        <taxon>Embryophyta</taxon>
        <taxon>Tracheophyta</taxon>
        <taxon>Spermatophyta</taxon>
        <taxon>Magnoliopsida</taxon>
        <taxon>eudicotyledons</taxon>
        <taxon>Gunneridae</taxon>
        <taxon>Pentapetalae</taxon>
        <taxon>asterids</taxon>
        <taxon>campanulids</taxon>
        <taxon>Asterales</taxon>
        <taxon>Asteraceae</taxon>
        <taxon>Asteroideae</taxon>
        <taxon>Heliantheae alliance</taxon>
        <taxon>Millerieae</taxon>
        <taxon>Smallanthus</taxon>
    </lineage>
</organism>
<protein>
    <submittedName>
        <fullName evidence="1">Uncharacterized protein</fullName>
    </submittedName>
</protein>
<comment type="caution">
    <text evidence="1">The sequence shown here is derived from an EMBL/GenBank/DDBJ whole genome shotgun (WGS) entry which is preliminary data.</text>
</comment>